<accession>A0A1Q8YC18</accession>
<dbReference type="GO" id="GO:0016036">
    <property type="term" value="P:cellular response to phosphate starvation"/>
    <property type="evidence" value="ECO:0007669"/>
    <property type="project" value="InterPro"/>
</dbReference>
<evidence type="ECO:0000256" key="1">
    <source>
        <dbReference type="ARBA" id="ARBA00004429"/>
    </source>
</evidence>
<keyword evidence="7 8" id="KW-0472">Membrane</keyword>
<name>A0A1Q8YC18_9BURK</name>
<dbReference type="Pfam" id="PF06146">
    <property type="entry name" value="PsiE"/>
    <property type="match status" value="1"/>
</dbReference>
<evidence type="ECO:0000256" key="5">
    <source>
        <dbReference type="ARBA" id="ARBA00022692"/>
    </source>
</evidence>
<keyword evidence="10" id="KW-1185">Reference proteome</keyword>
<evidence type="ECO:0000256" key="4">
    <source>
        <dbReference type="ARBA" id="ARBA00022475"/>
    </source>
</evidence>
<evidence type="ECO:0000256" key="6">
    <source>
        <dbReference type="ARBA" id="ARBA00022989"/>
    </source>
</evidence>
<dbReference type="STRING" id="81479.RA876_10280"/>
<keyword evidence="5 8" id="KW-0812">Transmembrane</keyword>
<dbReference type="PANTHER" id="PTHR37819:SF1">
    <property type="entry name" value="PROTEIN PSIE"/>
    <property type="match status" value="1"/>
</dbReference>
<evidence type="ECO:0000256" key="8">
    <source>
        <dbReference type="SAM" id="Phobius"/>
    </source>
</evidence>
<feature type="transmembrane region" description="Helical" evidence="8">
    <location>
        <begin position="12"/>
        <end position="34"/>
    </location>
</feature>
<dbReference type="PANTHER" id="PTHR37819">
    <property type="entry name" value="PROTEIN PSIE"/>
    <property type="match status" value="1"/>
</dbReference>
<dbReference type="AlphaFoldDB" id="A0A1Q8YC18"/>
<comment type="subcellular location">
    <subcellularLocation>
        <location evidence="1">Cell inner membrane</location>
        <topology evidence="1">Multi-pass membrane protein</topology>
    </subcellularLocation>
</comment>
<dbReference type="RefSeq" id="WP_075587435.1">
    <property type="nucleotide sequence ID" value="NZ_MSYM01000016.1"/>
</dbReference>
<evidence type="ECO:0000313" key="9">
    <source>
        <dbReference type="EMBL" id="OLP05594.1"/>
    </source>
</evidence>
<dbReference type="GO" id="GO:0005886">
    <property type="term" value="C:plasma membrane"/>
    <property type="evidence" value="ECO:0007669"/>
    <property type="project" value="UniProtKB-SubCell"/>
</dbReference>
<protein>
    <recommendedName>
        <fullName evidence="3">Protein PsiE</fullName>
    </recommendedName>
</protein>
<gene>
    <name evidence="9" type="ORF">BLL52_3262</name>
</gene>
<reference evidence="9 10" key="1">
    <citation type="submission" date="2017-01" db="EMBL/GenBank/DDBJ databases">
        <title>Genome sequence of Rhodoferax antarcticus ANT.BR, a psychrophilic purple nonsulfur bacterium from an Antarctic microbial mat.</title>
        <authorList>
            <person name="Baker J."/>
            <person name="Riester C."/>
            <person name="Skinner B."/>
            <person name="Newell A."/>
            <person name="Swingley W."/>
            <person name="Madigan M."/>
            <person name="Jung D."/>
            <person name="Asao M."/>
            <person name="Chen M."/>
            <person name="Loughlin P."/>
            <person name="Pan H."/>
            <person name="Lin S."/>
            <person name="Li N."/>
            <person name="Shaw J."/>
            <person name="Prado M."/>
            <person name="Sherman C."/>
            <person name="Li X."/>
            <person name="Tang J."/>
            <person name="Blankenship R."/>
            <person name="Zhao T."/>
            <person name="Touchman J."/>
            <person name="Sattley M."/>
        </authorList>
    </citation>
    <scope>NUCLEOTIDE SEQUENCE [LARGE SCALE GENOMIC DNA]</scope>
    <source>
        <strain evidence="9 10">ANT.BR</strain>
    </source>
</reference>
<evidence type="ECO:0000256" key="2">
    <source>
        <dbReference type="ARBA" id="ARBA00005632"/>
    </source>
</evidence>
<dbReference type="EMBL" id="MSYM01000016">
    <property type="protein sequence ID" value="OLP05594.1"/>
    <property type="molecule type" value="Genomic_DNA"/>
</dbReference>
<feature type="transmembrane region" description="Helical" evidence="8">
    <location>
        <begin position="93"/>
        <end position="113"/>
    </location>
</feature>
<proteinExistence type="inferred from homology"/>
<dbReference type="Proteomes" id="UP000185911">
    <property type="component" value="Unassembled WGS sequence"/>
</dbReference>
<keyword evidence="6 8" id="KW-1133">Transmembrane helix</keyword>
<feature type="transmembrane region" description="Helical" evidence="8">
    <location>
        <begin position="40"/>
        <end position="60"/>
    </location>
</feature>
<organism evidence="9 10">
    <name type="scientific">Rhodoferax antarcticus ANT.BR</name>
    <dbReference type="NCBI Taxonomy" id="1111071"/>
    <lineage>
        <taxon>Bacteria</taxon>
        <taxon>Pseudomonadati</taxon>
        <taxon>Pseudomonadota</taxon>
        <taxon>Betaproteobacteria</taxon>
        <taxon>Burkholderiales</taxon>
        <taxon>Comamonadaceae</taxon>
        <taxon>Rhodoferax</taxon>
    </lineage>
</organism>
<dbReference type="InterPro" id="IPR020948">
    <property type="entry name" value="P_starv_induced_PsiE-like"/>
</dbReference>
<evidence type="ECO:0000256" key="7">
    <source>
        <dbReference type="ARBA" id="ARBA00023136"/>
    </source>
</evidence>
<keyword evidence="4" id="KW-1003">Cell membrane</keyword>
<evidence type="ECO:0000313" key="10">
    <source>
        <dbReference type="Proteomes" id="UP000185911"/>
    </source>
</evidence>
<dbReference type="InterPro" id="IPR009315">
    <property type="entry name" value="P_starv_induced_PsiE"/>
</dbReference>
<evidence type="ECO:0000256" key="3">
    <source>
        <dbReference type="ARBA" id="ARBA00021903"/>
    </source>
</evidence>
<sequence>MNIKRWIDAVEKLFLVVIAGFTVIGMGQEIMLLVENRRVALQDLLLMFIYAEVLAMLGAFYARQRNLLILPLFIAMTALSRLIILQGKDSDPIVLLYESAAILLIAVACWVISRMRAED</sequence>
<comment type="similarity">
    <text evidence="2">Belongs to the PsiE family.</text>
</comment>
<comment type="caution">
    <text evidence="9">The sequence shown here is derived from an EMBL/GenBank/DDBJ whole genome shotgun (WGS) entry which is preliminary data.</text>
</comment>
<feature type="transmembrane region" description="Helical" evidence="8">
    <location>
        <begin position="67"/>
        <end position="87"/>
    </location>
</feature>